<evidence type="ECO:0000259" key="7">
    <source>
        <dbReference type="PROSITE" id="PS50950"/>
    </source>
</evidence>
<feature type="region of interest" description="Disordered" evidence="6">
    <location>
        <begin position="210"/>
        <end position="278"/>
    </location>
</feature>
<accession>A0A653BXD4</accession>
<keyword evidence="2 5" id="KW-0863">Zinc-finger</keyword>
<evidence type="ECO:0000256" key="5">
    <source>
        <dbReference type="PROSITE-ProRule" id="PRU00309"/>
    </source>
</evidence>
<organism evidence="8 9">
    <name type="scientific">Callosobruchus maculatus</name>
    <name type="common">Southern cowpea weevil</name>
    <name type="synonym">Pulse bruchid</name>
    <dbReference type="NCBI Taxonomy" id="64391"/>
    <lineage>
        <taxon>Eukaryota</taxon>
        <taxon>Metazoa</taxon>
        <taxon>Ecdysozoa</taxon>
        <taxon>Arthropoda</taxon>
        <taxon>Hexapoda</taxon>
        <taxon>Insecta</taxon>
        <taxon>Pterygota</taxon>
        <taxon>Neoptera</taxon>
        <taxon>Endopterygota</taxon>
        <taxon>Coleoptera</taxon>
        <taxon>Polyphaga</taxon>
        <taxon>Cucujiformia</taxon>
        <taxon>Chrysomeloidea</taxon>
        <taxon>Chrysomelidae</taxon>
        <taxon>Bruchinae</taxon>
        <taxon>Bruchini</taxon>
        <taxon>Callosobruchus</taxon>
    </lineage>
</organism>
<dbReference type="SUPFAM" id="SSF57716">
    <property type="entry name" value="Glucocorticoid receptor-like (DNA-binding domain)"/>
    <property type="match status" value="1"/>
</dbReference>
<evidence type="ECO:0000256" key="4">
    <source>
        <dbReference type="ARBA" id="ARBA00023125"/>
    </source>
</evidence>
<proteinExistence type="predicted"/>
<feature type="region of interest" description="Disordered" evidence="6">
    <location>
        <begin position="335"/>
        <end position="542"/>
    </location>
</feature>
<protein>
    <recommendedName>
        <fullName evidence="7">THAP-type domain-containing protein</fullName>
    </recommendedName>
</protein>
<sequence>MSFFAFPKATATRDIWIKNSGNVDLFEHVGKPEPLSKQIGVCEQHFKQIYIQKSDTKKFLVRHAVPYEYNSGPGTTPSPGYIKILPGGVVVPGNTPRPMRVMPPRPQHTVIRQQAPTQSMVRPRVQGSAAQSPTKHEWFEKTVRAAARVNSNLSYTLTNLNRAQAAATSVEALAVVHNKLQEILSTSINSLIQIRKNLRAEFIQGIKNARFPTKPQAPTTSTTPTTSTSKSCDQDDDVIIISPASSPKSATKAGSLLNTSTPSTSRSVDSGRVGSGGARPFLRVKSLTALQNVTAECITIPDDPPEMEKPTEVEIDAKKKGLDTTKVIKVDITKILAGEDPALESSSSKEEKSKEADKKEPRSTKGKSQDKKANCEDKGKANVEETSSDKKKTDSKEKKIKDKSNEEKTSEKETSEEKGISDKEETNDKNNLEKTSEVKQSEKEEKTPGEEKTNLDVTSDEKEVGDEEPAKNSDEKEVGDEEPAKNSSNRSSPEPEPLQGFESVVEPSDKEAPVENEVMSEEEPTKSSSKRSTPIPSTVQDCKVVLERTKDVESCVTTNEKTD</sequence>
<dbReference type="OrthoDB" id="6286493at2759"/>
<feature type="region of interest" description="Disordered" evidence="6">
    <location>
        <begin position="113"/>
        <end position="135"/>
    </location>
</feature>
<reference evidence="8 9" key="1">
    <citation type="submission" date="2019-01" db="EMBL/GenBank/DDBJ databases">
        <authorList>
            <person name="Sayadi A."/>
        </authorList>
    </citation>
    <scope>NUCLEOTIDE SEQUENCE [LARGE SCALE GENOMIC DNA]</scope>
</reference>
<feature type="domain" description="THAP-type" evidence="7">
    <location>
        <begin position="1"/>
        <end position="69"/>
    </location>
</feature>
<feature type="compositionally biased region" description="Basic and acidic residues" evidence="6">
    <location>
        <begin position="347"/>
        <end position="476"/>
    </location>
</feature>
<dbReference type="Pfam" id="PF05485">
    <property type="entry name" value="THAP"/>
    <property type="match status" value="1"/>
</dbReference>
<evidence type="ECO:0000256" key="6">
    <source>
        <dbReference type="SAM" id="MobiDB-lite"/>
    </source>
</evidence>
<evidence type="ECO:0000256" key="3">
    <source>
        <dbReference type="ARBA" id="ARBA00022833"/>
    </source>
</evidence>
<dbReference type="EMBL" id="CAACVG010006393">
    <property type="protein sequence ID" value="VEN40233.1"/>
    <property type="molecule type" value="Genomic_DNA"/>
</dbReference>
<keyword evidence="3" id="KW-0862">Zinc</keyword>
<gene>
    <name evidence="8" type="ORF">CALMAC_LOCUS4456</name>
</gene>
<keyword evidence="1" id="KW-0479">Metal-binding</keyword>
<dbReference type="PROSITE" id="PS50950">
    <property type="entry name" value="ZF_THAP"/>
    <property type="match status" value="1"/>
</dbReference>
<keyword evidence="9" id="KW-1185">Reference proteome</keyword>
<evidence type="ECO:0000256" key="2">
    <source>
        <dbReference type="ARBA" id="ARBA00022771"/>
    </source>
</evidence>
<dbReference type="Proteomes" id="UP000410492">
    <property type="component" value="Unassembled WGS sequence"/>
</dbReference>
<name>A0A653BXD4_CALMS</name>
<dbReference type="AlphaFoldDB" id="A0A653BXD4"/>
<evidence type="ECO:0000256" key="1">
    <source>
        <dbReference type="ARBA" id="ARBA00022723"/>
    </source>
</evidence>
<feature type="compositionally biased region" description="Polar residues" evidence="6">
    <location>
        <begin position="526"/>
        <end position="540"/>
    </location>
</feature>
<evidence type="ECO:0000313" key="9">
    <source>
        <dbReference type="Proteomes" id="UP000410492"/>
    </source>
</evidence>
<keyword evidence="4 5" id="KW-0238">DNA-binding</keyword>
<feature type="compositionally biased region" description="Low complexity" evidence="6">
    <location>
        <begin position="212"/>
        <end position="231"/>
    </location>
</feature>
<dbReference type="GO" id="GO:0008270">
    <property type="term" value="F:zinc ion binding"/>
    <property type="evidence" value="ECO:0007669"/>
    <property type="project" value="UniProtKB-KW"/>
</dbReference>
<dbReference type="GO" id="GO:0003677">
    <property type="term" value="F:DNA binding"/>
    <property type="evidence" value="ECO:0007669"/>
    <property type="project" value="UniProtKB-UniRule"/>
</dbReference>
<dbReference type="InterPro" id="IPR006612">
    <property type="entry name" value="THAP_Znf"/>
</dbReference>
<evidence type="ECO:0000313" key="8">
    <source>
        <dbReference type="EMBL" id="VEN40233.1"/>
    </source>
</evidence>
<feature type="compositionally biased region" description="Low complexity" evidence="6">
    <location>
        <begin position="239"/>
        <end position="255"/>
    </location>
</feature>